<evidence type="ECO:0000256" key="1">
    <source>
        <dbReference type="SAM" id="MobiDB-lite"/>
    </source>
</evidence>
<feature type="region of interest" description="Disordered" evidence="1">
    <location>
        <begin position="1"/>
        <end position="24"/>
    </location>
</feature>
<sequence>KHYQSALSTTQRHHHHSTHTTPTVDHELAESITNVNNTHSSTTDYQSTLHTTQHHYDITTTISTVDDELSESFTNPADKNDEYYYLITINHFTKPNYRTSLELVDPQYLNMHWYT</sequence>
<dbReference type="AlphaFoldDB" id="A0A4Z2DUV3"/>
<comment type="caution">
    <text evidence="2">The sequence shown here is derived from an EMBL/GenBank/DDBJ whole genome shotgun (WGS) entry which is preliminary data.</text>
</comment>
<evidence type="ECO:0000313" key="2">
    <source>
        <dbReference type="EMBL" id="TNN20158.1"/>
    </source>
</evidence>
<dbReference type="EMBL" id="SKCS01000034">
    <property type="protein sequence ID" value="TNN20158.1"/>
    <property type="molecule type" value="Genomic_DNA"/>
</dbReference>
<dbReference type="Proteomes" id="UP000311919">
    <property type="component" value="Unassembled WGS sequence"/>
</dbReference>
<gene>
    <name evidence="2" type="ORF">EWB00_005104</name>
</gene>
<feature type="non-terminal residue" evidence="2">
    <location>
        <position position="1"/>
    </location>
</feature>
<name>A0A4Z2DUV3_SCHJA</name>
<evidence type="ECO:0000313" key="3">
    <source>
        <dbReference type="Proteomes" id="UP000311919"/>
    </source>
</evidence>
<organism evidence="2 3">
    <name type="scientific">Schistosoma japonicum</name>
    <name type="common">Blood fluke</name>
    <dbReference type="NCBI Taxonomy" id="6182"/>
    <lineage>
        <taxon>Eukaryota</taxon>
        <taxon>Metazoa</taxon>
        <taxon>Spiralia</taxon>
        <taxon>Lophotrochozoa</taxon>
        <taxon>Platyhelminthes</taxon>
        <taxon>Trematoda</taxon>
        <taxon>Digenea</taxon>
        <taxon>Strigeidida</taxon>
        <taxon>Schistosomatoidea</taxon>
        <taxon>Schistosomatidae</taxon>
        <taxon>Schistosoma</taxon>
    </lineage>
</organism>
<protein>
    <submittedName>
        <fullName evidence="2">Uncharacterized protein</fullName>
    </submittedName>
</protein>
<proteinExistence type="predicted"/>
<reference evidence="2 3" key="1">
    <citation type="submission" date="2019-03" db="EMBL/GenBank/DDBJ databases">
        <title>An improved genome assembly of the fluke Schistosoma japonicum.</title>
        <authorList>
            <person name="Hu W."/>
            <person name="Luo F."/>
            <person name="Yin M."/>
            <person name="Mo X."/>
            <person name="Sun C."/>
            <person name="Wu Q."/>
            <person name="Zhu B."/>
            <person name="Xiang M."/>
            <person name="Wang J."/>
            <person name="Wang Y."/>
            <person name="Zhang T."/>
            <person name="Xu B."/>
            <person name="Zheng H."/>
            <person name="Feng Z."/>
        </authorList>
    </citation>
    <scope>NUCLEOTIDE SEQUENCE [LARGE SCALE GENOMIC DNA]</scope>
    <source>
        <strain evidence="2">HuSjv2</strain>
        <tissue evidence="2">Worms</tissue>
    </source>
</reference>
<keyword evidence="3" id="KW-1185">Reference proteome</keyword>
<accession>A0A4Z2DUV3</accession>